<accession>A0ACB7VEW7</accession>
<keyword evidence="2" id="KW-1185">Reference proteome</keyword>
<reference evidence="2" key="1">
    <citation type="journal article" date="2022" name="Nat. Commun.">
        <title>Chromosome evolution and the genetic basis of agronomically important traits in greater yam.</title>
        <authorList>
            <person name="Bredeson J.V."/>
            <person name="Lyons J.B."/>
            <person name="Oniyinde I.O."/>
            <person name="Okereke N.R."/>
            <person name="Kolade O."/>
            <person name="Nnabue I."/>
            <person name="Nwadili C.O."/>
            <person name="Hribova E."/>
            <person name="Parker M."/>
            <person name="Nwogha J."/>
            <person name="Shu S."/>
            <person name="Carlson J."/>
            <person name="Kariba R."/>
            <person name="Muthemba S."/>
            <person name="Knop K."/>
            <person name="Barton G.J."/>
            <person name="Sherwood A.V."/>
            <person name="Lopez-Montes A."/>
            <person name="Asiedu R."/>
            <person name="Jamnadass R."/>
            <person name="Muchugi A."/>
            <person name="Goodstein D."/>
            <person name="Egesi C.N."/>
            <person name="Featherston J."/>
            <person name="Asfaw A."/>
            <person name="Simpson G.G."/>
            <person name="Dolezel J."/>
            <person name="Hendre P.S."/>
            <person name="Van Deynze A."/>
            <person name="Kumar P.L."/>
            <person name="Obidiegwu J.E."/>
            <person name="Bhattacharjee R."/>
            <person name="Rokhsar D.S."/>
        </authorList>
    </citation>
    <scope>NUCLEOTIDE SEQUENCE [LARGE SCALE GENOMIC DNA]</scope>
    <source>
        <strain evidence="2">cv. TDa95/00328</strain>
    </source>
</reference>
<proteinExistence type="predicted"/>
<dbReference type="EMBL" id="CM037019">
    <property type="protein sequence ID" value="KAH7672325.1"/>
    <property type="molecule type" value="Genomic_DNA"/>
</dbReference>
<name>A0ACB7VEW7_DIOAL</name>
<comment type="caution">
    <text evidence="1">The sequence shown here is derived from an EMBL/GenBank/DDBJ whole genome shotgun (WGS) entry which is preliminary data.</text>
</comment>
<evidence type="ECO:0000313" key="1">
    <source>
        <dbReference type="EMBL" id="KAH7672325.1"/>
    </source>
</evidence>
<evidence type="ECO:0000313" key="2">
    <source>
        <dbReference type="Proteomes" id="UP000827976"/>
    </source>
</evidence>
<protein>
    <submittedName>
        <fullName evidence="1">Zinc finger RING/FYVE/PHD-type protein</fullName>
    </submittedName>
</protein>
<gene>
    <name evidence="1" type="ORF">IHE45_09G047200</name>
</gene>
<organism evidence="1 2">
    <name type="scientific">Dioscorea alata</name>
    <name type="common">Purple yam</name>
    <dbReference type="NCBI Taxonomy" id="55571"/>
    <lineage>
        <taxon>Eukaryota</taxon>
        <taxon>Viridiplantae</taxon>
        <taxon>Streptophyta</taxon>
        <taxon>Embryophyta</taxon>
        <taxon>Tracheophyta</taxon>
        <taxon>Spermatophyta</taxon>
        <taxon>Magnoliopsida</taxon>
        <taxon>Liliopsida</taxon>
        <taxon>Dioscoreales</taxon>
        <taxon>Dioscoreaceae</taxon>
        <taxon>Dioscorea</taxon>
    </lineage>
</organism>
<dbReference type="Proteomes" id="UP000827976">
    <property type="component" value="Chromosome 9"/>
</dbReference>
<sequence>MSSLLPSHLNNNHHFENICNFTLNVRTLLHPHPHPPINTTTDTNANTDTSNPKFITINLASSIKLIHWSNHHTIHKLSIPFPTQLKISKSIMITDFADENDCAAIDIVSAMFLSTEVGCLMQDQTRNSIVSKLVAAIRSYILMSYEAMILNRNLDICFEVELITMRDAYYPSLNKKVMMMKDDVDVDVGVESGHNKNCIICFDELDAKTEVCLPCGHKLFHKKCILSWFKTKDSCPLCRHRLVSSV</sequence>